<keyword evidence="7 9" id="KW-0368">Histidine biosynthesis</keyword>
<comment type="catalytic activity">
    <reaction evidence="1 9">
        <text>D-erythro-1-(imidazol-4-yl)glycerol 3-phosphate = 3-(imidazol-4-yl)-2-oxopropyl phosphate + H2O</text>
        <dbReference type="Rhea" id="RHEA:11040"/>
        <dbReference type="ChEBI" id="CHEBI:15377"/>
        <dbReference type="ChEBI" id="CHEBI:57766"/>
        <dbReference type="ChEBI" id="CHEBI:58278"/>
        <dbReference type="EC" id="4.2.1.19"/>
    </reaction>
</comment>
<keyword evidence="8 9" id="KW-0456">Lyase</keyword>
<comment type="caution">
    <text evidence="11">The sequence shown here is derived from an EMBL/GenBank/DDBJ whole genome shotgun (WGS) entry which is preliminary data.</text>
</comment>
<dbReference type="InterPro" id="IPR041492">
    <property type="entry name" value="HAD_2"/>
</dbReference>
<dbReference type="InterPro" id="IPR023214">
    <property type="entry name" value="HAD_sf"/>
</dbReference>
<dbReference type="NCBIfam" id="NF002114">
    <property type="entry name" value="PRK00951.2-4"/>
    <property type="match status" value="1"/>
</dbReference>
<dbReference type="NCBIfam" id="TIGR01549">
    <property type="entry name" value="HAD-SF-IA-v1"/>
    <property type="match status" value="1"/>
</dbReference>
<name>A0A024G1F7_9STRA</name>
<dbReference type="AlphaFoldDB" id="A0A024G1F7"/>
<dbReference type="InterPro" id="IPR020565">
    <property type="entry name" value="ImidazoleglycerP_deHydtase_CS"/>
</dbReference>
<evidence type="ECO:0000313" key="11">
    <source>
        <dbReference type="EMBL" id="CCI40480.1"/>
    </source>
</evidence>
<dbReference type="EC" id="4.2.1.19" evidence="4 9"/>
<dbReference type="UniPathway" id="UPA00031">
    <property type="reaction ID" value="UER00011"/>
</dbReference>
<dbReference type="NCBIfam" id="NF002111">
    <property type="entry name" value="PRK00951.2-1"/>
    <property type="match status" value="1"/>
</dbReference>
<dbReference type="CDD" id="cd07914">
    <property type="entry name" value="IGPD"/>
    <property type="match status" value="1"/>
</dbReference>
<reference evidence="11 12" key="1">
    <citation type="submission" date="2012-05" db="EMBL/GenBank/DDBJ databases">
        <title>Recombination and specialization in a pathogen metapopulation.</title>
        <authorList>
            <person name="Gardiner A."/>
            <person name="Kemen E."/>
            <person name="Schultz-Larsen T."/>
            <person name="MacLean D."/>
            <person name="Van Oosterhout C."/>
            <person name="Jones J.D.G."/>
        </authorList>
    </citation>
    <scope>NUCLEOTIDE SEQUENCE [LARGE SCALE GENOMIC DNA]</scope>
    <source>
        <strain evidence="11 12">Ac Nc2</strain>
    </source>
</reference>
<dbReference type="Proteomes" id="UP000053237">
    <property type="component" value="Unassembled WGS sequence"/>
</dbReference>
<evidence type="ECO:0000313" key="12">
    <source>
        <dbReference type="Proteomes" id="UP000053237"/>
    </source>
</evidence>
<evidence type="ECO:0000256" key="5">
    <source>
        <dbReference type="ARBA" id="ARBA00016664"/>
    </source>
</evidence>
<evidence type="ECO:0000256" key="8">
    <source>
        <dbReference type="ARBA" id="ARBA00023239"/>
    </source>
</evidence>
<dbReference type="STRING" id="65357.A0A024G1F7"/>
<feature type="compositionally biased region" description="Basic and acidic residues" evidence="10">
    <location>
        <begin position="612"/>
        <end position="647"/>
    </location>
</feature>
<dbReference type="PROSITE" id="PS00955">
    <property type="entry name" value="IGP_DEHYDRATASE_2"/>
    <property type="match status" value="1"/>
</dbReference>
<dbReference type="PANTHER" id="PTHR23133:SF2">
    <property type="entry name" value="IMIDAZOLEGLYCEROL-PHOSPHATE DEHYDRATASE"/>
    <property type="match status" value="1"/>
</dbReference>
<comment type="similarity">
    <text evidence="3 9">Belongs to the imidazoleglycerol-phosphate dehydratase family.</text>
</comment>
<dbReference type="SUPFAM" id="SSF54211">
    <property type="entry name" value="Ribosomal protein S5 domain 2-like"/>
    <property type="match status" value="2"/>
</dbReference>
<dbReference type="InterPro" id="IPR000807">
    <property type="entry name" value="ImidazoleglycerolP_deHydtase"/>
</dbReference>
<dbReference type="GO" id="GO:0000105">
    <property type="term" value="P:L-histidine biosynthetic process"/>
    <property type="evidence" value="ECO:0007669"/>
    <property type="project" value="UniProtKB-UniPathway"/>
</dbReference>
<dbReference type="SFLD" id="SFLDS00003">
    <property type="entry name" value="Haloacid_Dehalogenase"/>
    <property type="match status" value="1"/>
</dbReference>
<dbReference type="InterPro" id="IPR038494">
    <property type="entry name" value="IGPD_sf"/>
</dbReference>
<gene>
    <name evidence="11" type="ORF">BN9_012640</name>
</gene>
<evidence type="ECO:0000256" key="2">
    <source>
        <dbReference type="ARBA" id="ARBA00005047"/>
    </source>
</evidence>
<dbReference type="InterPro" id="IPR006439">
    <property type="entry name" value="HAD-SF_hydro_IA"/>
</dbReference>
<proteinExistence type="inferred from homology"/>
<dbReference type="OrthoDB" id="447729at2759"/>
<dbReference type="InParanoid" id="A0A024G1F7"/>
<dbReference type="Pfam" id="PF13419">
    <property type="entry name" value="HAD_2"/>
    <property type="match status" value="1"/>
</dbReference>
<dbReference type="Gene3D" id="3.40.50.1000">
    <property type="entry name" value="HAD superfamily/HAD-like"/>
    <property type="match status" value="1"/>
</dbReference>
<dbReference type="PANTHER" id="PTHR23133">
    <property type="entry name" value="IMIDAZOLEGLYCEROL-PHOSPHATE DEHYDRATASE HIS7"/>
    <property type="match status" value="1"/>
</dbReference>
<dbReference type="InterPro" id="IPR020568">
    <property type="entry name" value="Ribosomal_Su5_D2-typ_SF"/>
</dbReference>
<evidence type="ECO:0000256" key="9">
    <source>
        <dbReference type="RuleBase" id="RU000598"/>
    </source>
</evidence>
<dbReference type="Gene3D" id="1.10.150.240">
    <property type="entry name" value="Putative phosphatase, domain 2"/>
    <property type="match status" value="1"/>
</dbReference>
<evidence type="ECO:0000256" key="7">
    <source>
        <dbReference type="ARBA" id="ARBA00023102"/>
    </source>
</evidence>
<dbReference type="InterPro" id="IPR023198">
    <property type="entry name" value="PGP-like_dom2"/>
</dbReference>
<dbReference type="PROSITE" id="PS00954">
    <property type="entry name" value="IGP_DEHYDRATASE_1"/>
    <property type="match status" value="1"/>
</dbReference>
<keyword evidence="6" id="KW-0028">Amino-acid biosynthesis</keyword>
<protein>
    <recommendedName>
        <fullName evidence="5 9">Imidazoleglycerol-phosphate dehydratase</fullName>
        <ecNumber evidence="4 9">4.2.1.19</ecNumber>
    </recommendedName>
</protein>
<dbReference type="EMBL" id="CAIX01000009">
    <property type="protein sequence ID" value="CCI40480.1"/>
    <property type="molecule type" value="Genomic_DNA"/>
</dbReference>
<sequence length="647" mass="72046">MTDDTIKALLWDMDGVLADVSQSYRAAIIGTAKHFGVLTSNDEIEKLKLLGDANNDWHLTYRLIHNAASLIQEKSCSLPSLDEVTSKFEDLYQGTSEKSGLFNLESLLVAKGLLAELSDRLPSGMAVVTGRPRKDCMTFLRSHDLEQFFKVLVCMEDGDLKPSPIPIRLALEKLGVNPHEALMLGDTVDDIVAANKAKVVSCGVMTPQAYAQFIDAQAETGYISSLKAAGATRILKPGVAELLDVIPKNAKFASLKRMATVSRKTKETSIDAEVYIDGTGKSEIKTGIGFLDHMITAMSKHSRFDISLSCEGDTHIDDHHTTEDCALALGEAFDKALGNRHGISRFGSACVPLDEALSRAVVDISSRPHSEINLALTRPNIGALSCEMLPHFFHSFSSAARITVHVDVLRGRNDHHRAEASFKAFAVALRSAVSFDGTAGIPTSNMSALTDEEQSLLQRDRAEHPECFYSTALSSSCRVINGDKKCQFIRKIFRQCPNERKRLISEHKDATEDQGDGIDHFGTEVFPLEDNDIGMLFRGFDPFHERESDTQGSMSPFDFFQQEMLRPFEDFFGSNHFGFFENRFSANSPDNYFPSPPPNNSNMNPPHYSFQPEERSRRSQRKEDARKQERRDLQEIFDKYEGPEVEI</sequence>
<evidence type="ECO:0000256" key="3">
    <source>
        <dbReference type="ARBA" id="ARBA00007481"/>
    </source>
</evidence>
<keyword evidence="12" id="KW-1185">Reference proteome</keyword>
<dbReference type="InterPro" id="IPR006438">
    <property type="entry name" value="HAD-SF_TIGR01548"/>
</dbReference>
<dbReference type="HAMAP" id="MF_00076">
    <property type="entry name" value="HisB"/>
    <property type="match status" value="1"/>
</dbReference>
<dbReference type="SUPFAM" id="SSF56784">
    <property type="entry name" value="HAD-like"/>
    <property type="match status" value="1"/>
</dbReference>
<evidence type="ECO:0000256" key="4">
    <source>
        <dbReference type="ARBA" id="ARBA00012075"/>
    </source>
</evidence>
<dbReference type="GO" id="GO:0004424">
    <property type="term" value="F:imidazoleglycerol-phosphate dehydratase activity"/>
    <property type="evidence" value="ECO:0007669"/>
    <property type="project" value="UniProtKB-EC"/>
</dbReference>
<evidence type="ECO:0000256" key="1">
    <source>
        <dbReference type="ARBA" id="ARBA00001723"/>
    </source>
</evidence>
<organism evidence="11 12">
    <name type="scientific">Albugo candida</name>
    <dbReference type="NCBI Taxonomy" id="65357"/>
    <lineage>
        <taxon>Eukaryota</taxon>
        <taxon>Sar</taxon>
        <taxon>Stramenopiles</taxon>
        <taxon>Oomycota</taxon>
        <taxon>Peronosporomycetes</taxon>
        <taxon>Albuginales</taxon>
        <taxon>Albuginaceae</taxon>
        <taxon>Albugo</taxon>
    </lineage>
</organism>
<dbReference type="SFLD" id="SFLDG01129">
    <property type="entry name" value="C1.5:_HAD__Beta-PGM__Phosphata"/>
    <property type="match status" value="1"/>
</dbReference>
<dbReference type="NCBIfam" id="TIGR01548">
    <property type="entry name" value="HAD-SF-IA-hyp1"/>
    <property type="match status" value="1"/>
</dbReference>
<dbReference type="Gene3D" id="3.30.230.40">
    <property type="entry name" value="Imidazole glycerol phosphate dehydratase, domain 1"/>
    <property type="match status" value="2"/>
</dbReference>
<comment type="pathway">
    <text evidence="2 9">Amino-acid biosynthesis; L-histidine biosynthesis; L-histidine from 5-phospho-alpha-D-ribose 1-diphosphate: step 6/9.</text>
</comment>
<evidence type="ECO:0000256" key="10">
    <source>
        <dbReference type="SAM" id="MobiDB-lite"/>
    </source>
</evidence>
<dbReference type="FunFam" id="3.30.230.40:FF:000001">
    <property type="entry name" value="Imidazoleglycerol-phosphate dehydratase HisB"/>
    <property type="match status" value="1"/>
</dbReference>
<accession>A0A024G1F7</accession>
<evidence type="ECO:0000256" key="6">
    <source>
        <dbReference type="ARBA" id="ARBA00022605"/>
    </source>
</evidence>
<dbReference type="FunFam" id="3.30.230.40:FF:000003">
    <property type="entry name" value="Imidazoleglycerol-phosphate dehydratase HisB"/>
    <property type="match status" value="1"/>
</dbReference>
<feature type="region of interest" description="Disordered" evidence="10">
    <location>
        <begin position="590"/>
        <end position="647"/>
    </location>
</feature>
<dbReference type="InterPro" id="IPR036412">
    <property type="entry name" value="HAD-like_sf"/>
</dbReference>
<dbReference type="Pfam" id="PF00475">
    <property type="entry name" value="IGPD"/>
    <property type="match status" value="1"/>
</dbReference>